<comment type="cofactor">
    <cofactor evidence="2 11 12">
        <name>Mg(2+)</name>
        <dbReference type="ChEBI" id="CHEBI:18420"/>
    </cofactor>
</comment>
<dbReference type="SUPFAM" id="SSF56784">
    <property type="entry name" value="HAD-like"/>
    <property type="match status" value="1"/>
</dbReference>
<dbReference type="GO" id="GO:0046872">
    <property type="term" value="F:metal ion binding"/>
    <property type="evidence" value="ECO:0007669"/>
    <property type="project" value="UniProtKB-UniRule"/>
</dbReference>
<dbReference type="Gene3D" id="3.40.50.1000">
    <property type="entry name" value="HAD superfamily/HAD-like"/>
    <property type="match status" value="1"/>
</dbReference>
<gene>
    <name evidence="13" type="ORF">CLH62_04385</name>
</gene>
<evidence type="ECO:0000256" key="9">
    <source>
        <dbReference type="ARBA" id="ARBA00022842"/>
    </source>
</evidence>
<evidence type="ECO:0000256" key="10">
    <source>
        <dbReference type="ARBA" id="ARBA00031051"/>
    </source>
</evidence>
<dbReference type="CDD" id="cd01630">
    <property type="entry name" value="HAD_KDO-like"/>
    <property type="match status" value="1"/>
</dbReference>
<comment type="catalytic activity">
    <reaction evidence="1 11">
        <text>3-deoxy-alpha-D-manno-2-octulosonate-8-phosphate + H2O = 3-deoxy-alpha-D-manno-oct-2-ulosonate + phosphate</text>
        <dbReference type="Rhea" id="RHEA:11500"/>
        <dbReference type="ChEBI" id="CHEBI:15377"/>
        <dbReference type="ChEBI" id="CHEBI:43474"/>
        <dbReference type="ChEBI" id="CHEBI:85985"/>
        <dbReference type="ChEBI" id="CHEBI:85986"/>
        <dbReference type="EC" id="3.1.3.45"/>
    </reaction>
</comment>
<sequence>MVSHPLQNEWPDSLLAKAAKIRLIALDVDGIMSDGKLYFSATGDELKAFNILDGLGLKQLMAAGITVAVITGRKSPLTEKRMRDLGIPHLMQGREDKKVALQELVSAMGIGPEAIAYMGDDLPDLPALTFAGLGITVPNGYWLVRQHADYCTRAQGGNGAVREACDLLLGAQGKLESALAPYLGPDQEVDT</sequence>
<keyword evidence="7 11" id="KW-0479">Metal-binding</keyword>
<keyword evidence="14" id="KW-1185">Reference proteome</keyword>
<keyword evidence="9 11" id="KW-0460">Magnesium</keyword>
<feature type="binding site" evidence="12">
    <location>
        <position position="29"/>
    </location>
    <ligand>
        <name>substrate</name>
    </ligand>
</feature>
<dbReference type="EMBL" id="NTFI01000001">
    <property type="protein sequence ID" value="PHQ26830.1"/>
    <property type="molecule type" value="Genomic_DNA"/>
</dbReference>
<dbReference type="InterPro" id="IPR050793">
    <property type="entry name" value="CMP-NeuNAc_synthase"/>
</dbReference>
<dbReference type="InterPro" id="IPR036412">
    <property type="entry name" value="HAD-like_sf"/>
</dbReference>
<dbReference type="GO" id="GO:0008781">
    <property type="term" value="F:N-acylneuraminate cytidylyltransferase activity"/>
    <property type="evidence" value="ECO:0007669"/>
    <property type="project" value="TreeGrafter"/>
</dbReference>
<dbReference type="NCBIfam" id="TIGR01670">
    <property type="entry name" value="KdsC-phosphatas"/>
    <property type="match status" value="1"/>
</dbReference>
<keyword evidence="8 11" id="KW-0378">Hydrolase</keyword>
<dbReference type="PIRSF" id="PIRSF006118">
    <property type="entry name" value="KDO8-P_Ptase"/>
    <property type="match status" value="1"/>
</dbReference>
<feature type="binding site" evidence="12">
    <location>
        <position position="27"/>
    </location>
    <ligand>
        <name>Mg(2+)</name>
        <dbReference type="ChEBI" id="CHEBI:18420"/>
    </ligand>
</feature>
<evidence type="ECO:0000313" key="14">
    <source>
        <dbReference type="Proteomes" id="UP000229044"/>
    </source>
</evidence>
<organism evidence="13 14">
    <name type="scientific">Marinobacter guineae</name>
    <dbReference type="NCBI Taxonomy" id="432303"/>
    <lineage>
        <taxon>Bacteria</taxon>
        <taxon>Pseudomonadati</taxon>
        <taxon>Pseudomonadota</taxon>
        <taxon>Gammaproteobacteria</taxon>
        <taxon>Pseudomonadales</taxon>
        <taxon>Marinobacteraceae</taxon>
        <taxon>Marinobacter</taxon>
    </lineage>
</organism>
<proteinExistence type="inferred from homology"/>
<protein>
    <recommendedName>
        <fullName evidence="6 11">3-deoxy-D-manno-octulosonate 8-phosphate phosphatase KdsC</fullName>
        <ecNumber evidence="5 11">3.1.3.45</ecNumber>
    </recommendedName>
    <alternativeName>
        <fullName evidence="10 11">KDO 8-P phosphatase</fullName>
    </alternativeName>
</protein>
<dbReference type="GO" id="GO:0009103">
    <property type="term" value="P:lipopolysaccharide biosynthetic process"/>
    <property type="evidence" value="ECO:0007669"/>
    <property type="project" value="UniProtKB-UniRule"/>
</dbReference>
<dbReference type="RefSeq" id="WP_099616905.1">
    <property type="nucleotide sequence ID" value="NZ_KZ319339.1"/>
</dbReference>
<evidence type="ECO:0000256" key="5">
    <source>
        <dbReference type="ARBA" id="ARBA00013066"/>
    </source>
</evidence>
<dbReference type="FunFam" id="3.40.50.1000:FF:000029">
    <property type="entry name" value="3-deoxy-D-manno-octulosonate 8-phosphate phosphatase KdsC"/>
    <property type="match status" value="1"/>
</dbReference>
<evidence type="ECO:0000313" key="13">
    <source>
        <dbReference type="EMBL" id="PHQ26830.1"/>
    </source>
</evidence>
<evidence type="ECO:0000256" key="2">
    <source>
        <dbReference type="ARBA" id="ARBA00001946"/>
    </source>
</evidence>
<dbReference type="PANTHER" id="PTHR21485:SF3">
    <property type="entry name" value="N-ACYLNEURAMINATE CYTIDYLYLTRANSFERASE"/>
    <property type="match status" value="1"/>
</dbReference>
<evidence type="ECO:0000256" key="7">
    <source>
        <dbReference type="ARBA" id="ARBA00022723"/>
    </source>
</evidence>
<comment type="caution">
    <text evidence="13">The sequence shown here is derived from an EMBL/GenBank/DDBJ whole genome shotgun (WGS) entry which is preliminary data.</text>
</comment>
<evidence type="ECO:0000256" key="6">
    <source>
        <dbReference type="ARBA" id="ARBA00020092"/>
    </source>
</evidence>
<dbReference type="AlphaFoldDB" id="A0A2G1VJS5"/>
<evidence type="ECO:0000256" key="3">
    <source>
        <dbReference type="ARBA" id="ARBA00005893"/>
    </source>
</evidence>
<evidence type="ECO:0000256" key="1">
    <source>
        <dbReference type="ARBA" id="ARBA00000898"/>
    </source>
</evidence>
<dbReference type="GO" id="GO:0019143">
    <property type="term" value="F:3-deoxy-manno-octulosonate-8-phosphatase activity"/>
    <property type="evidence" value="ECO:0007669"/>
    <property type="project" value="UniProtKB-UniRule"/>
</dbReference>
<dbReference type="InterPro" id="IPR010023">
    <property type="entry name" value="KdsC_fam"/>
</dbReference>
<dbReference type="EC" id="3.1.3.45" evidence="5 11"/>
<accession>A0A2G1VJS5</accession>
<dbReference type="SFLD" id="SFLDS00003">
    <property type="entry name" value="Haloacid_Dehalogenase"/>
    <property type="match status" value="1"/>
</dbReference>
<evidence type="ECO:0000256" key="11">
    <source>
        <dbReference type="PIRNR" id="PIRNR006118"/>
    </source>
</evidence>
<name>A0A2G1VJS5_9GAMM</name>
<dbReference type="Proteomes" id="UP000229044">
    <property type="component" value="Unassembled WGS sequence"/>
</dbReference>
<dbReference type="OrthoDB" id="9805604at2"/>
<reference evidence="13 14" key="1">
    <citation type="submission" date="2017-09" db="EMBL/GenBank/DDBJ databases">
        <title>The draft genome sequences of Marinobacter guineae M3B.</title>
        <authorList>
            <person name="Cao J."/>
        </authorList>
    </citation>
    <scope>NUCLEOTIDE SEQUENCE [LARGE SCALE GENOMIC DNA]</scope>
    <source>
        <strain evidence="13 14">M3B</strain>
    </source>
</reference>
<comment type="similarity">
    <text evidence="3 11">Belongs to the KdsC family.</text>
</comment>
<dbReference type="SFLD" id="SFLDG01136">
    <property type="entry name" value="C1.6:_Phosphoserine_Phosphatas"/>
    <property type="match status" value="1"/>
</dbReference>
<feature type="binding site" evidence="12">
    <location>
        <position position="120"/>
    </location>
    <ligand>
        <name>Mg(2+)</name>
        <dbReference type="ChEBI" id="CHEBI:18420"/>
    </ligand>
</feature>
<keyword evidence="11" id="KW-0448">Lipopolysaccharide biosynthesis</keyword>
<evidence type="ECO:0000256" key="8">
    <source>
        <dbReference type="ARBA" id="ARBA00022801"/>
    </source>
</evidence>
<dbReference type="SFLD" id="SFLDG01138">
    <property type="entry name" value="C1.6.2:_Deoxy-d-mannose-octulo"/>
    <property type="match status" value="1"/>
</dbReference>
<evidence type="ECO:0000256" key="12">
    <source>
        <dbReference type="PIRSR" id="PIRSR006118-2"/>
    </source>
</evidence>
<evidence type="ECO:0000256" key="4">
    <source>
        <dbReference type="ARBA" id="ARBA00011881"/>
    </source>
</evidence>
<comment type="subunit">
    <text evidence="4 11">Homotetramer.</text>
</comment>
<dbReference type="PANTHER" id="PTHR21485">
    <property type="entry name" value="HAD SUPERFAMILY MEMBERS CMAS AND KDSC"/>
    <property type="match status" value="1"/>
</dbReference>
<dbReference type="InterPro" id="IPR023214">
    <property type="entry name" value="HAD_sf"/>
</dbReference>
<comment type="function">
    <text evidence="11">Catalyzes the hydrolysis of 3-deoxy-D-manno-octulosonate 8-phosphate (KDO 8-P) to 3-deoxy-D-manno-octulosonate (KDO) and inorganic phosphate.</text>
</comment>
<dbReference type="Pfam" id="PF08282">
    <property type="entry name" value="Hydrolase_3"/>
    <property type="match status" value="1"/>
</dbReference>